<protein>
    <submittedName>
        <fullName evidence="2">Uncharacterized protein</fullName>
    </submittedName>
</protein>
<evidence type="ECO:0000313" key="3">
    <source>
        <dbReference type="Proteomes" id="UP000184330"/>
    </source>
</evidence>
<evidence type="ECO:0000256" key="1">
    <source>
        <dbReference type="SAM" id="MobiDB-lite"/>
    </source>
</evidence>
<feature type="compositionally biased region" description="Basic and acidic residues" evidence="1">
    <location>
        <begin position="11"/>
        <end position="27"/>
    </location>
</feature>
<keyword evidence="3" id="KW-1185">Reference proteome</keyword>
<evidence type="ECO:0000313" key="2">
    <source>
        <dbReference type="EMBL" id="CZR65887.1"/>
    </source>
</evidence>
<sequence length="481" mass="54443">MPTSTARRPSHRLEASSSEERYVRLADEENDQDSAEAESGVVFIAQTEGRRPKGALLSLVRSQAKRKKANRNQSSESKRVLAPLRPNHRIERARDPQNVDPQNLPFPGSLDSLIPRRKNPSPILSPASNLVDPFDTLPVDKSGNSQYLLSQYGITFENSNRPYSPFRSAVPKDELFSFAITDTAILHLRSGFSSRESVMIHLDGLEALMKNKGGIQCLATHKMIYKFTFWITTLCSLAMGLKPRFELVEPEPYDDLPELEPLSPLLARYKSKLYNLTGLKDLSQETIEIYHILRYLITEKERIACSHKSTITREEIESMQAYTDHLLPRIIALIQYTSPDPSPSNQNARIYPLFGNAGLSHVLMFTRNVPPRVSTPKLFSMRLRAHLEVIDIESFQIAYPEMMLWVIMMGGLASIRTPDQGWFATQLAEFCNAAGIDGTDELATYLAEFMWSDFYLGLVFKEFWDDVSVALFVIKEMSKGA</sequence>
<dbReference type="PANTHER" id="PTHR37540:SF5">
    <property type="entry name" value="TRANSCRIPTION FACTOR DOMAIN-CONTAINING PROTEIN"/>
    <property type="match status" value="1"/>
</dbReference>
<organism evidence="2 3">
    <name type="scientific">Phialocephala subalpina</name>
    <dbReference type="NCBI Taxonomy" id="576137"/>
    <lineage>
        <taxon>Eukaryota</taxon>
        <taxon>Fungi</taxon>
        <taxon>Dikarya</taxon>
        <taxon>Ascomycota</taxon>
        <taxon>Pezizomycotina</taxon>
        <taxon>Leotiomycetes</taxon>
        <taxon>Helotiales</taxon>
        <taxon>Mollisiaceae</taxon>
        <taxon>Phialocephala</taxon>
        <taxon>Phialocephala fortinii species complex</taxon>
    </lineage>
</organism>
<name>A0A1L7XLR3_9HELO</name>
<dbReference type="Proteomes" id="UP000184330">
    <property type="component" value="Unassembled WGS sequence"/>
</dbReference>
<proteinExistence type="predicted"/>
<feature type="region of interest" description="Disordered" evidence="1">
    <location>
        <begin position="62"/>
        <end position="89"/>
    </location>
</feature>
<feature type="region of interest" description="Disordered" evidence="1">
    <location>
        <begin position="1"/>
        <end position="39"/>
    </location>
</feature>
<dbReference type="PANTHER" id="PTHR37540">
    <property type="entry name" value="TRANSCRIPTION FACTOR (ACR-2), PUTATIVE-RELATED-RELATED"/>
    <property type="match status" value="1"/>
</dbReference>
<dbReference type="EMBL" id="FJOG01000033">
    <property type="protein sequence ID" value="CZR65887.1"/>
    <property type="molecule type" value="Genomic_DNA"/>
</dbReference>
<dbReference type="AlphaFoldDB" id="A0A1L7XLR3"/>
<dbReference type="STRING" id="576137.A0A1L7XLR3"/>
<reference evidence="2 3" key="1">
    <citation type="submission" date="2016-03" db="EMBL/GenBank/DDBJ databases">
        <authorList>
            <person name="Ploux O."/>
        </authorList>
    </citation>
    <scope>NUCLEOTIDE SEQUENCE [LARGE SCALE GENOMIC DNA]</scope>
    <source>
        <strain evidence="2 3">UAMH 11012</strain>
    </source>
</reference>
<gene>
    <name evidence="2" type="ORF">PAC_15787</name>
</gene>
<dbReference type="OrthoDB" id="4158087at2759"/>
<accession>A0A1L7XLR3</accession>